<dbReference type="Pfam" id="PF04262">
    <property type="entry name" value="Glu_cys_ligase"/>
    <property type="match status" value="1"/>
</dbReference>
<proteinExistence type="inferred from homology"/>
<dbReference type="HOGENOM" id="CLU_020728_3_0_6"/>
<dbReference type="GO" id="GO:0004357">
    <property type="term" value="F:glutamate-cysteine ligase activity"/>
    <property type="evidence" value="ECO:0007669"/>
    <property type="project" value="UniProtKB-UniRule"/>
</dbReference>
<feature type="domain" description="Glutamate--cysteine ligase" evidence="10">
    <location>
        <begin position="23"/>
        <end position="380"/>
    </location>
</feature>
<reference evidence="11 12" key="1">
    <citation type="submission" date="2006-03" db="EMBL/GenBank/DDBJ databases">
        <authorList>
            <person name="Pinhassi J."/>
            <person name="Pedros-Alio C."/>
            <person name="Ferriera S."/>
            <person name="Johnson J."/>
            <person name="Kravitz S."/>
            <person name="Halpern A."/>
            <person name="Remington K."/>
            <person name="Beeson K."/>
            <person name="Tran B."/>
            <person name="Rogers Y.-H."/>
            <person name="Friedman R."/>
            <person name="Venter J.C."/>
        </authorList>
    </citation>
    <scope>NUCLEOTIDE SEQUENCE [LARGE SCALE GENOMIC DNA]</scope>
    <source>
        <strain evidence="11 12">RED65</strain>
    </source>
</reference>
<dbReference type="EC" id="6.3.2.2" evidence="8"/>
<dbReference type="AlphaFoldDB" id="Q1MYZ9"/>
<sequence>MAQSPSFEQTLSVLQDLPSASFRFKRGIEKEGLRVLPNVHISQRHHQKALGSPLTHSSITTDYSEALLEFITPVSEDAESVLQYLQDVHSFVSSEIDDEIIWPASMPCIIEDELDVPIAEYGTSNIGQMKHIYRHGLWHRYGRKMQCIAGVHYNFSVDESIWKALAETQSAELNKDFISQGYFSLVRNFRRFSWLLFYLFGASPALDKSFVDGKQHNLEALDDDTLYSPYATSLRMSDLGYQNNAQDGLFVCFNGLPTYTATLKHAMGQSVPAYEEIGIESNGQYKQLNTNLLQIENEYYSDVRPKRNSISGEKPLTSLNEYGVEYIEVRCLDLNPFEPLGVSLEQVRFMDLFLSYCLFKPSPKLSDAECQEVSRNQKQVVVNGRHPQFTLERHGERVLLTNWAEELLAAMQPLAELMDSKTGQNHYQDALLEMQKRVQNPELTPSATILRELKQRQQSFADFTFSLGQQHAEYFARQRSQLDIQQWQSLSEQSLNEQARMESEEEMDFAAFLAEYSKKM</sequence>
<keyword evidence="12" id="KW-1185">Reference proteome</keyword>
<keyword evidence="3 8" id="KW-0436">Ligase</keyword>
<dbReference type="GO" id="GO:0005829">
    <property type="term" value="C:cytosol"/>
    <property type="evidence" value="ECO:0007669"/>
    <property type="project" value="TreeGrafter"/>
</dbReference>
<evidence type="ECO:0000256" key="9">
    <source>
        <dbReference type="RuleBase" id="RU004391"/>
    </source>
</evidence>
<dbReference type="OrthoDB" id="9803907at2"/>
<dbReference type="HAMAP" id="MF_00578">
    <property type="entry name" value="Glu_cys_ligase"/>
    <property type="match status" value="1"/>
</dbReference>
<comment type="caution">
    <text evidence="11">The sequence shown here is derived from an EMBL/GenBank/DDBJ whole genome shotgun (WGS) entry which is preliminary data.</text>
</comment>
<dbReference type="EMBL" id="AAQH01000021">
    <property type="protein sequence ID" value="EAT11229.1"/>
    <property type="molecule type" value="Genomic_DNA"/>
</dbReference>
<evidence type="ECO:0000256" key="4">
    <source>
        <dbReference type="ARBA" id="ARBA00022684"/>
    </source>
</evidence>
<dbReference type="UniPathway" id="UPA00142">
    <property type="reaction ID" value="UER00209"/>
</dbReference>
<evidence type="ECO:0000256" key="3">
    <source>
        <dbReference type="ARBA" id="ARBA00022598"/>
    </source>
</evidence>
<dbReference type="SUPFAM" id="SSF55931">
    <property type="entry name" value="Glutamine synthetase/guanido kinase"/>
    <property type="match status" value="1"/>
</dbReference>
<evidence type="ECO:0000256" key="8">
    <source>
        <dbReference type="HAMAP-Rule" id="MF_00578"/>
    </source>
</evidence>
<evidence type="ECO:0000313" key="11">
    <source>
        <dbReference type="EMBL" id="EAT11229.1"/>
    </source>
</evidence>
<keyword evidence="6 8" id="KW-0067">ATP-binding</keyword>
<dbReference type="RefSeq" id="WP_007016698.1">
    <property type="nucleotide sequence ID" value="NZ_AAQH01000021.1"/>
</dbReference>
<dbReference type="Gene3D" id="3.30.590.20">
    <property type="match status" value="1"/>
</dbReference>
<evidence type="ECO:0000256" key="2">
    <source>
        <dbReference type="ARBA" id="ARBA00008772"/>
    </source>
</evidence>
<dbReference type="GO" id="GO:0005524">
    <property type="term" value="F:ATP binding"/>
    <property type="evidence" value="ECO:0007669"/>
    <property type="project" value="UniProtKB-KW"/>
</dbReference>
<comment type="similarity">
    <text evidence="2 8">Belongs to the glutamate--cysteine ligase type 1 family. Type 1 subfamily.</text>
</comment>
<dbReference type="GO" id="GO:0046872">
    <property type="term" value="F:metal ion binding"/>
    <property type="evidence" value="ECO:0007669"/>
    <property type="project" value="TreeGrafter"/>
</dbReference>
<protein>
    <recommendedName>
        <fullName evidence="8">Glutamate--cysteine ligase</fullName>
        <ecNumber evidence="8">6.3.2.2</ecNumber>
    </recommendedName>
    <alternativeName>
        <fullName evidence="8">Gamma-ECS</fullName>
        <shortName evidence="8">GCS</shortName>
    </alternativeName>
    <alternativeName>
        <fullName evidence="8">Gamma-glutamylcysteine synthetase</fullName>
    </alternativeName>
</protein>
<organism evidence="11 12">
    <name type="scientific">Bermanella marisrubri</name>
    <dbReference type="NCBI Taxonomy" id="207949"/>
    <lineage>
        <taxon>Bacteria</taxon>
        <taxon>Pseudomonadati</taxon>
        <taxon>Pseudomonadota</taxon>
        <taxon>Gammaproteobacteria</taxon>
        <taxon>Oceanospirillales</taxon>
        <taxon>Oceanospirillaceae</taxon>
        <taxon>Bermanella</taxon>
    </lineage>
</organism>
<dbReference type="InterPro" id="IPR006334">
    <property type="entry name" value="Glut_cys_ligase"/>
</dbReference>
<keyword evidence="4 8" id="KW-0317">Glutathione biosynthesis</keyword>
<dbReference type="PANTHER" id="PTHR38761">
    <property type="entry name" value="GLUTAMATE--CYSTEINE LIGASE"/>
    <property type="match status" value="1"/>
</dbReference>
<evidence type="ECO:0000256" key="6">
    <source>
        <dbReference type="ARBA" id="ARBA00022840"/>
    </source>
</evidence>
<dbReference type="Proteomes" id="UP000004263">
    <property type="component" value="Unassembled WGS sequence"/>
</dbReference>
<comment type="pathway">
    <text evidence="1 8 9">Sulfur metabolism; glutathione biosynthesis; glutathione from L-cysteine and L-glutamate: step 1/2.</text>
</comment>
<dbReference type="PANTHER" id="PTHR38761:SF1">
    <property type="entry name" value="GLUTAMATE--CYSTEINE LIGASE"/>
    <property type="match status" value="1"/>
</dbReference>
<evidence type="ECO:0000313" key="12">
    <source>
        <dbReference type="Proteomes" id="UP000004263"/>
    </source>
</evidence>
<dbReference type="GO" id="GO:0006750">
    <property type="term" value="P:glutathione biosynthetic process"/>
    <property type="evidence" value="ECO:0007669"/>
    <property type="project" value="UniProtKB-UniRule"/>
</dbReference>
<gene>
    <name evidence="8" type="primary">gshA</name>
    <name evidence="11" type="ORF">RED65_07369</name>
</gene>
<evidence type="ECO:0000256" key="7">
    <source>
        <dbReference type="ARBA" id="ARBA00048819"/>
    </source>
</evidence>
<dbReference type="InterPro" id="IPR014746">
    <property type="entry name" value="Gln_synth/guanido_kin_cat_dom"/>
</dbReference>
<dbReference type="NCBIfam" id="TIGR01434">
    <property type="entry name" value="glu_cys_ligase"/>
    <property type="match status" value="1"/>
</dbReference>
<dbReference type="InterPro" id="IPR007370">
    <property type="entry name" value="Glu_cys_ligase"/>
</dbReference>
<evidence type="ECO:0000259" key="10">
    <source>
        <dbReference type="Pfam" id="PF04262"/>
    </source>
</evidence>
<name>Q1MYZ9_9GAMM</name>
<evidence type="ECO:0000256" key="5">
    <source>
        <dbReference type="ARBA" id="ARBA00022741"/>
    </source>
</evidence>
<accession>Q1MYZ9</accession>
<evidence type="ECO:0000256" key="1">
    <source>
        <dbReference type="ARBA" id="ARBA00005006"/>
    </source>
</evidence>
<keyword evidence="5 8" id="KW-0547">Nucleotide-binding</keyword>
<comment type="catalytic activity">
    <reaction evidence="7 8 9">
        <text>L-cysteine + L-glutamate + ATP = gamma-L-glutamyl-L-cysteine + ADP + phosphate + H(+)</text>
        <dbReference type="Rhea" id="RHEA:13285"/>
        <dbReference type="ChEBI" id="CHEBI:15378"/>
        <dbReference type="ChEBI" id="CHEBI:29985"/>
        <dbReference type="ChEBI" id="CHEBI:30616"/>
        <dbReference type="ChEBI" id="CHEBI:35235"/>
        <dbReference type="ChEBI" id="CHEBI:43474"/>
        <dbReference type="ChEBI" id="CHEBI:58173"/>
        <dbReference type="ChEBI" id="CHEBI:456216"/>
        <dbReference type="EC" id="6.3.2.2"/>
    </reaction>
</comment>
<dbReference type="STRING" id="207949.RED65_07369"/>